<dbReference type="OrthoDB" id="3929326at2759"/>
<dbReference type="EMBL" id="SZYD01000002">
    <property type="protein sequence ID" value="KAD7116975.1"/>
    <property type="molecule type" value="Genomic_DNA"/>
</dbReference>
<evidence type="ECO:0000313" key="2">
    <source>
        <dbReference type="Proteomes" id="UP000326396"/>
    </source>
</evidence>
<gene>
    <name evidence="1" type="ORF">E3N88_04243</name>
</gene>
<dbReference type="Proteomes" id="UP000326396">
    <property type="component" value="Linkage Group LG10"/>
</dbReference>
<comment type="caution">
    <text evidence="1">The sequence shown here is derived from an EMBL/GenBank/DDBJ whole genome shotgun (WGS) entry which is preliminary data.</text>
</comment>
<accession>A0A5N6PTW0</accession>
<protein>
    <recommendedName>
        <fullName evidence="3">Reverse transcriptase domain-containing protein</fullName>
    </recommendedName>
</protein>
<sequence>MLIDVGNRLSFKSVTEFYSKFLPGKALSDSGRKGNLHQVELSKVHDTFHVSNLKKCLVDHDVQIPLEDIQIQNNMQFIERLVEIMDHGVKKLKRSRIPIVKVRWEGKRGAEFTWEREDQMKLKYPHLFTVPSTS</sequence>
<evidence type="ECO:0000313" key="1">
    <source>
        <dbReference type="EMBL" id="KAD7116975.1"/>
    </source>
</evidence>
<organism evidence="1 2">
    <name type="scientific">Mikania micrantha</name>
    <name type="common">bitter vine</name>
    <dbReference type="NCBI Taxonomy" id="192012"/>
    <lineage>
        <taxon>Eukaryota</taxon>
        <taxon>Viridiplantae</taxon>
        <taxon>Streptophyta</taxon>
        <taxon>Embryophyta</taxon>
        <taxon>Tracheophyta</taxon>
        <taxon>Spermatophyta</taxon>
        <taxon>Magnoliopsida</taxon>
        <taxon>eudicotyledons</taxon>
        <taxon>Gunneridae</taxon>
        <taxon>Pentapetalae</taxon>
        <taxon>asterids</taxon>
        <taxon>campanulids</taxon>
        <taxon>Asterales</taxon>
        <taxon>Asteraceae</taxon>
        <taxon>Asteroideae</taxon>
        <taxon>Heliantheae alliance</taxon>
        <taxon>Eupatorieae</taxon>
        <taxon>Mikania</taxon>
    </lineage>
</organism>
<dbReference type="InterPro" id="IPR016197">
    <property type="entry name" value="Chromo-like_dom_sf"/>
</dbReference>
<name>A0A5N6PTW0_9ASTR</name>
<proteinExistence type="predicted"/>
<evidence type="ECO:0008006" key="3">
    <source>
        <dbReference type="Google" id="ProtNLM"/>
    </source>
</evidence>
<keyword evidence="2" id="KW-1185">Reference proteome</keyword>
<reference evidence="1 2" key="1">
    <citation type="submission" date="2019-05" db="EMBL/GenBank/DDBJ databases">
        <title>Mikania micrantha, genome provides insights into the molecular mechanism of rapid growth.</title>
        <authorList>
            <person name="Liu B."/>
        </authorList>
    </citation>
    <scope>NUCLEOTIDE SEQUENCE [LARGE SCALE GENOMIC DNA]</scope>
    <source>
        <strain evidence="1">NLD-2019</strain>
        <tissue evidence="1">Leaf</tissue>
    </source>
</reference>
<dbReference type="PANTHER" id="PTHR46148">
    <property type="entry name" value="CHROMO DOMAIN-CONTAINING PROTEIN"/>
    <property type="match status" value="1"/>
</dbReference>
<dbReference type="PANTHER" id="PTHR46148:SF59">
    <property type="entry name" value="NUCLEOTIDYLTRANSFERASE, RIBONUCLEASE H"/>
    <property type="match status" value="1"/>
</dbReference>
<dbReference type="SUPFAM" id="SSF54160">
    <property type="entry name" value="Chromo domain-like"/>
    <property type="match status" value="1"/>
</dbReference>
<dbReference type="AlphaFoldDB" id="A0A5N6PTW0"/>